<feature type="compositionally biased region" description="Basic and acidic residues" evidence="1">
    <location>
        <begin position="24"/>
        <end position="59"/>
    </location>
</feature>
<accession>A0A4Z1QWH5</accession>
<protein>
    <submittedName>
        <fullName evidence="2">Uncharacterized protein</fullName>
    </submittedName>
</protein>
<evidence type="ECO:0000313" key="3">
    <source>
        <dbReference type="Proteomes" id="UP000298735"/>
    </source>
</evidence>
<feature type="region of interest" description="Disordered" evidence="1">
    <location>
        <begin position="1"/>
        <end position="59"/>
    </location>
</feature>
<organism evidence="2 3">
    <name type="scientific">Agrobacterium salinitolerans</name>
    <dbReference type="NCBI Taxonomy" id="1183413"/>
    <lineage>
        <taxon>Bacteria</taxon>
        <taxon>Pseudomonadati</taxon>
        <taxon>Pseudomonadota</taxon>
        <taxon>Alphaproteobacteria</taxon>
        <taxon>Hyphomicrobiales</taxon>
        <taxon>Rhizobiaceae</taxon>
        <taxon>Rhizobium/Agrobacterium group</taxon>
        <taxon>Agrobacterium</taxon>
    </lineage>
</organism>
<dbReference type="RefSeq" id="WP_137410362.1">
    <property type="nucleotide sequence ID" value="NZ_CP109968.1"/>
</dbReference>
<dbReference type="Proteomes" id="UP000298735">
    <property type="component" value="Chromosome Circular"/>
</dbReference>
<reference evidence="2" key="1">
    <citation type="submission" date="2022-10" db="EMBL/GenBank/DDBJ databases">
        <title>Complete genome sequence of Agrobacterium salinitolerans CFBP5507.</title>
        <authorList>
            <person name="Tchabashvili S."/>
            <person name="Yen H.-C."/>
            <person name="Haryono M."/>
            <person name="Lin Y.-C."/>
            <person name="Lai E.-M."/>
            <person name="Kuo C.-H."/>
        </authorList>
    </citation>
    <scope>NUCLEOTIDE SEQUENCE</scope>
    <source>
        <strain evidence="2">CFBP5507</strain>
    </source>
</reference>
<name>A0A4Z1QWH5_9HYPH</name>
<sequence>MADIGRGGQRKFSKKPIGINSEASPDKRRSSGADRLREMHADPDFASARDERGRERFKARREEMQRLSNAARRGYDVPPEREAEWKALKRKRTLSNDEIARMLGLKKWRKPRTRKGKPRYG</sequence>
<evidence type="ECO:0000313" key="2">
    <source>
        <dbReference type="EMBL" id="UYZ08584.1"/>
    </source>
</evidence>
<proteinExistence type="predicted"/>
<dbReference type="AlphaFoldDB" id="A0A4Z1QWH5"/>
<evidence type="ECO:0000256" key="1">
    <source>
        <dbReference type="SAM" id="MobiDB-lite"/>
    </source>
</evidence>
<gene>
    <name evidence="2" type="ORF">CFBP5507_06165</name>
</gene>
<dbReference type="EMBL" id="CP109968">
    <property type="protein sequence ID" value="UYZ08584.1"/>
    <property type="molecule type" value="Genomic_DNA"/>
</dbReference>
<dbReference type="KEGG" id="asal:CFBP5507_06165"/>